<dbReference type="Proteomes" id="UP000265520">
    <property type="component" value="Unassembled WGS sequence"/>
</dbReference>
<evidence type="ECO:0000256" key="2">
    <source>
        <dbReference type="SAM" id="MobiDB-lite"/>
    </source>
</evidence>
<dbReference type="AlphaFoldDB" id="A0A392LY60"/>
<comment type="caution">
    <text evidence="3">The sequence shown here is derived from an EMBL/GenBank/DDBJ whole genome shotgun (WGS) entry which is preliminary data.</text>
</comment>
<sequence>MFIDSVWGLKERYYIVKPITPSATDSLYKTEVVTEEDGSVRLDANGLPVTRRVTRFPLKWSKKHFAVSTDSYLTKNEALSNDERVDLAKLQSYVDKLLPTRYVTKTGEPALNSKREPRVEARHINTKALLECGSKADRKMLLDNMVDFADELIKIVADQKVPKKGKKKVKSRASAVVEQSAAGGSSSPGGVSSSQAGAQSGSPVVVKLPPPKRQRDEQVIDVDALEKPFLLPRCFSSRDFMDKRPPMVADVERSIIMDMGPVALQEELAQGAAAVMRLLETALVLNDEQGSSTRGLEKLKMENGRLKAEVLKLENVLIGHRGKHEVYVAQAKELKEMNTALGNTEKDLEDLKATHVEKKKKLDDEVDNLKTVMAPVEGELASVQGKTTRAELVNVIKDLGEKVVSGVTYGFENAVAQMKVANSGLELSTEGIGVLKRVENKVIIIPDKYRQMEIDDEEEEEAEEEDNGEDGHEEGHGESDG</sequence>
<feature type="compositionally biased region" description="Low complexity" evidence="2">
    <location>
        <begin position="180"/>
        <end position="204"/>
    </location>
</feature>
<organism evidence="3 4">
    <name type="scientific">Trifolium medium</name>
    <dbReference type="NCBI Taxonomy" id="97028"/>
    <lineage>
        <taxon>Eukaryota</taxon>
        <taxon>Viridiplantae</taxon>
        <taxon>Streptophyta</taxon>
        <taxon>Embryophyta</taxon>
        <taxon>Tracheophyta</taxon>
        <taxon>Spermatophyta</taxon>
        <taxon>Magnoliopsida</taxon>
        <taxon>eudicotyledons</taxon>
        <taxon>Gunneridae</taxon>
        <taxon>Pentapetalae</taxon>
        <taxon>rosids</taxon>
        <taxon>fabids</taxon>
        <taxon>Fabales</taxon>
        <taxon>Fabaceae</taxon>
        <taxon>Papilionoideae</taxon>
        <taxon>50 kb inversion clade</taxon>
        <taxon>NPAAA clade</taxon>
        <taxon>Hologalegina</taxon>
        <taxon>IRL clade</taxon>
        <taxon>Trifolieae</taxon>
        <taxon>Trifolium</taxon>
    </lineage>
</organism>
<evidence type="ECO:0000313" key="4">
    <source>
        <dbReference type="Proteomes" id="UP000265520"/>
    </source>
</evidence>
<proteinExistence type="predicted"/>
<reference evidence="3 4" key="1">
    <citation type="journal article" date="2018" name="Front. Plant Sci.">
        <title>Red Clover (Trifolium pratense) and Zigzag Clover (T. medium) - A Picture of Genomic Similarities and Differences.</title>
        <authorList>
            <person name="Dluhosova J."/>
            <person name="Istvanek J."/>
            <person name="Nedelnik J."/>
            <person name="Repkova J."/>
        </authorList>
    </citation>
    <scope>NUCLEOTIDE SEQUENCE [LARGE SCALE GENOMIC DNA]</scope>
    <source>
        <strain evidence="4">cv. 10/8</strain>
        <tissue evidence="3">Leaf</tissue>
    </source>
</reference>
<accession>A0A392LY60</accession>
<protein>
    <submittedName>
        <fullName evidence="3">Uncharacterized protein</fullName>
    </submittedName>
</protein>
<evidence type="ECO:0000256" key="1">
    <source>
        <dbReference type="SAM" id="Coils"/>
    </source>
</evidence>
<feature type="region of interest" description="Disordered" evidence="2">
    <location>
        <begin position="178"/>
        <end position="218"/>
    </location>
</feature>
<keyword evidence="4" id="KW-1185">Reference proteome</keyword>
<feature type="coiled-coil region" evidence="1">
    <location>
        <begin position="296"/>
        <end position="368"/>
    </location>
</feature>
<dbReference type="EMBL" id="LXQA010000477">
    <property type="protein sequence ID" value="MCH79893.1"/>
    <property type="molecule type" value="Genomic_DNA"/>
</dbReference>
<feature type="compositionally biased region" description="Acidic residues" evidence="2">
    <location>
        <begin position="454"/>
        <end position="468"/>
    </location>
</feature>
<evidence type="ECO:0000313" key="3">
    <source>
        <dbReference type="EMBL" id="MCH79893.1"/>
    </source>
</evidence>
<gene>
    <name evidence="3" type="ORF">A2U01_0000654</name>
</gene>
<name>A0A392LY60_9FABA</name>
<feature type="region of interest" description="Disordered" evidence="2">
    <location>
        <begin position="450"/>
        <end position="481"/>
    </location>
</feature>
<keyword evidence="1" id="KW-0175">Coiled coil</keyword>
<feature type="compositionally biased region" description="Basic and acidic residues" evidence="2">
    <location>
        <begin position="469"/>
        <end position="481"/>
    </location>
</feature>